<protein>
    <recommendedName>
        <fullName evidence="3">BACON domain-containing protein</fullName>
    </recommendedName>
</protein>
<reference evidence="2" key="1">
    <citation type="journal article" date="2019" name="Int. J. Syst. Evol. Microbiol.">
        <title>The Global Catalogue of Microorganisms (GCM) 10K type strain sequencing project: providing services to taxonomists for standard genome sequencing and annotation.</title>
        <authorList>
            <consortium name="The Broad Institute Genomics Platform"/>
            <consortium name="The Broad Institute Genome Sequencing Center for Infectious Disease"/>
            <person name="Wu L."/>
            <person name="Ma J."/>
        </authorList>
    </citation>
    <scope>NUCLEOTIDE SEQUENCE [LARGE SCALE GENOMIC DNA]</scope>
    <source>
        <strain evidence="2">JCM 18326</strain>
    </source>
</reference>
<keyword evidence="2" id="KW-1185">Reference proteome</keyword>
<gene>
    <name evidence="1" type="ORF">GCM10023331_11000</name>
</gene>
<name>A0ABP9D5H1_9BACT</name>
<evidence type="ECO:0000313" key="2">
    <source>
        <dbReference type="Proteomes" id="UP001500298"/>
    </source>
</evidence>
<proteinExistence type="predicted"/>
<sequence length="384" mass="43046">MLIFASGYAQSSKLKKVSILVKDGKQTNHHYVQIVALAAGATWMKVGESSQFDKSVWVRFKPHIKVHLSSGDGQKEIMGQFKDDKGNISPVVTTSVLLDTQPPIEPFVQFDSPSGFHTDLNSMKIGVILMAHDAKYYKVSNTSNFSMLKWQLYRNDYIEWELEKGDDGIRRVFVQFKDDAGNVSHIVKDEIIVDRMPPMGVSVNINNSSRITSMQDKVVRLKFTAIEADSMRIAQSEHELEKKKWVSYINADTLTLNEGDGEKKVFAQFKDKAGNLSIIVQDNIVLDLTPPENLSIQINKGEKITDNDEGKVHLSIHAEGAMFMKISNNPAFQGANWRPYIPEVRHWKLGDTRNGVKKVFVKFKDKAGNVSSAVSASIELKIGS</sequence>
<evidence type="ECO:0008006" key="3">
    <source>
        <dbReference type="Google" id="ProtNLM"/>
    </source>
</evidence>
<accession>A0ABP9D5H1</accession>
<dbReference type="EMBL" id="BAABJX010000020">
    <property type="protein sequence ID" value="GAA4827907.1"/>
    <property type="molecule type" value="Genomic_DNA"/>
</dbReference>
<evidence type="ECO:0000313" key="1">
    <source>
        <dbReference type="EMBL" id="GAA4827907.1"/>
    </source>
</evidence>
<organism evidence="1 2">
    <name type="scientific">Algivirga pacifica</name>
    <dbReference type="NCBI Taxonomy" id="1162670"/>
    <lineage>
        <taxon>Bacteria</taxon>
        <taxon>Pseudomonadati</taxon>
        <taxon>Bacteroidota</taxon>
        <taxon>Cytophagia</taxon>
        <taxon>Cytophagales</taxon>
        <taxon>Flammeovirgaceae</taxon>
        <taxon>Algivirga</taxon>
    </lineage>
</organism>
<dbReference type="Proteomes" id="UP001500298">
    <property type="component" value="Unassembled WGS sequence"/>
</dbReference>
<comment type="caution">
    <text evidence="1">The sequence shown here is derived from an EMBL/GenBank/DDBJ whole genome shotgun (WGS) entry which is preliminary data.</text>
</comment>